<proteinExistence type="predicted"/>
<evidence type="ECO:0000313" key="3">
    <source>
        <dbReference type="Proteomes" id="UP000676565"/>
    </source>
</evidence>
<protein>
    <submittedName>
        <fullName evidence="2">Uncharacterized protein</fullName>
    </submittedName>
</protein>
<sequence length="94" mass="9876">MGCGPIGGSPITFEPYGGHGFSAPPPQPYYAPQSQRQPTRPAPVAVRPQPKPVEAPKAETVRPVVVPTPEQLGIHLPDAPVVVPSPKELGIDLD</sequence>
<name>A0ABS5BYM2_9BACT</name>
<dbReference type="Proteomes" id="UP000676565">
    <property type="component" value="Unassembled WGS sequence"/>
</dbReference>
<accession>A0ABS5BYM2</accession>
<dbReference type="RefSeq" id="WP_210659039.1">
    <property type="nucleotide sequence ID" value="NZ_JAGKQQ010000001.1"/>
</dbReference>
<evidence type="ECO:0000256" key="1">
    <source>
        <dbReference type="SAM" id="MobiDB-lite"/>
    </source>
</evidence>
<evidence type="ECO:0000313" key="2">
    <source>
        <dbReference type="EMBL" id="MBP3958755.1"/>
    </source>
</evidence>
<comment type="caution">
    <text evidence="2">The sequence shown here is derived from an EMBL/GenBank/DDBJ whole genome shotgun (WGS) entry which is preliminary data.</text>
</comment>
<reference evidence="2 3" key="1">
    <citation type="submission" date="2021-04" db="EMBL/GenBank/DDBJ databases">
        <authorList>
            <person name="Ivanova A."/>
        </authorList>
    </citation>
    <scope>NUCLEOTIDE SEQUENCE [LARGE SCALE GENOMIC DNA]</scope>
    <source>
        <strain evidence="2 3">G18</strain>
    </source>
</reference>
<dbReference type="EMBL" id="JAGKQQ010000001">
    <property type="protein sequence ID" value="MBP3958755.1"/>
    <property type="molecule type" value="Genomic_DNA"/>
</dbReference>
<feature type="region of interest" description="Disordered" evidence="1">
    <location>
        <begin position="1"/>
        <end position="60"/>
    </location>
</feature>
<organism evidence="2 3">
    <name type="scientific">Gemmata palustris</name>
    <dbReference type="NCBI Taxonomy" id="2822762"/>
    <lineage>
        <taxon>Bacteria</taxon>
        <taxon>Pseudomonadati</taxon>
        <taxon>Planctomycetota</taxon>
        <taxon>Planctomycetia</taxon>
        <taxon>Gemmatales</taxon>
        <taxon>Gemmataceae</taxon>
        <taxon>Gemmata</taxon>
    </lineage>
</organism>
<keyword evidence="3" id="KW-1185">Reference proteome</keyword>
<gene>
    <name evidence="2" type="ORF">J8F10_26210</name>
</gene>